<evidence type="ECO:0000313" key="2">
    <source>
        <dbReference type="Proteomes" id="UP000789901"/>
    </source>
</evidence>
<reference evidence="1 2" key="1">
    <citation type="submission" date="2021-06" db="EMBL/GenBank/DDBJ databases">
        <authorList>
            <person name="Kallberg Y."/>
            <person name="Tangrot J."/>
            <person name="Rosling A."/>
        </authorList>
    </citation>
    <scope>NUCLEOTIDE SEQUENCE [LARGE SCALE GENOMIC DNA]</scope>
    <source>
        <strain evidence="1 2">120-4 pot B 10/14</strain>
    </source>
</reference>
<organism evidence="1 2">
    <name type="scientific">Gigaspora margarita</name>
    <dbReference type="NCBI Taxonomy" id="4874"/>
    <lineage>
        <taxon>Eukaryota</taxon>
        <taxon>Fungi</taxon>
        <taxon>Fungi incertae sedis</taxon>
        <taxon>Mucoromycota</taxon>
        <taxon>Glomeromycotina</taxon>
        <taxon>Glomeromycetes</taxon>
        <taxon>Diversisporales</taxon>
        <taxon>Gigasporaceae</taxon>
        <taxon>Gigaspora</taxon>
    </lineage>
</organism>
<dbReference type="EMBL" id="CAJVQB010105972">
    <property type="protein sequence ID" value="CAG8851419.1"/>
    <property type="molecule type" value="Genomic_DNA"/>
</dbReference>
<feature type="non-terminal residue" evidence="1">
    <location>
        <position position="1"/>
    </location>
</feature>
<accession>A0ABN7XD08</accession>
<protein>
    <submittedName>
        <fullName evidence="1">37538_t:CDS:1</fullName>
    </submittedName>
</protein>
<feature type="non-terminal residue" evidence="1">
    <location>
        <position position="51"/>
    </location>
</feature>
<keyword evidence="2" id="KW-1185">Reference proteome</keyword>
<comment type="caution">
    <text evidence="1">The sequence shown here is derived from an EMBL/GenBank/DDBJ whole genome shotgun (WGS) entry which is preliminary data.</text>
</comment>
<evidence type="ECO:0000313" key="1">
    <source>
        <dbReference type="EMBL" id="CAG8851419.1"/>
    </source>
</evidence>
<gene>
    <name evidence="1" type="ORF">GMARGA_LOCUS40730</name>
</gene>
<name>A0ABN7XD08_GIGMA</name>
<sequence>KSLWNFVIYLDDAITNEAVKAIICKKKGFFYDVNDLAKIFKPIKEAIVKLE</sequence>
<proteinExistence type="predicted"/>
<dbReference type="Proteomes" id="UP000789901">
    <property type="component" value="Unassembled WGS sequence"/>
</dbReference>